<dbReference type="AlphaFoldDB" id="A0A5C4WIF1"/>
<evidence type="ECO:0000256" key="2">
    <source>
        <dbReference type="ARBA" id="ARBA00022475"/>
    </source>
</evidence>
<comment type="subcellular location">
    <subcellularLocation>
        <location evidence="1">Cell membrane</location>
        <topology evidence="1">Multi-pass membrane protein</topology>
    </subcellularLocation>
</comment>
<reference evidence="7 8" key="1">
    <citation type="submission" date="2019-10" db="EMBL/GenBank/DDBJ databases">
        <title>Nonomuraea sp. nov., isolated from Phyllanthus amarus.</title>
        <authorList>
            <person name="Klykleung N."/>
            <person name="Tanasupawat S."/>
        </authorList>
    </citation>
    <scope>NUCLEOTIDE SEQUENCE [LARGE SCALE GENOMIC DNA]</scope>
    <source>
        <strain evidence="7 8">PA1-10</strain>
    </source>
</reference>
<evidence type="ECO:0000256" key="3">
    <source>
        <dbReference type="ARBA" id="ARBA00022692"/>
    </source>
</evidence>
<name>A0A5C4WIF1_9ACTN</name>
<dbReference type="PANTHER" id="PTHR43124:SF3">
    <property type="entry name" value="CHLORAMPHENICOL EFFLUX PUMP RV0191"/>
    <property type="match status" value="1"/>
</dbReference>
<evidence type="ECO:0000256" key="1">
    <source>
        <dbReference type="ARBA" id="ARBA00004651"/>
    </source>
</evidence>
<dbReference type="InterPro" id="IPR036259">
    <property type="entry name" value="MFS_trans_sf"/>
</dbReference>
<dbReference type="SUPFAM" id="SSF103473">
    <property type="entry name" value="MFS general substrate transporter"/>
    <property type="match status" value="1"/>
</dbReference>
<dbReference type="Pfam" id="PF07690">
    <property type="entry name" value="MFS_1"/>
    <property type="match status" value="1"/>
</dbReference>
<evidence type="ECO:0000313" key="8">
    <source>
        <dbReference type="Proteomes" id="UP000312512"/>
    </source>
</evidence>
<dbReference type="Proteomes" id="UP000312512">
    <property type="component" value="Unassembled WGS sequence"/>
</dbReference>
<comment type="caution">
    <text evidence="7">The sequence shown here is derived from an EMBL/GenBank/DDBJ whole genome shotgun (WGS) entry which is preliminary data.</text>
</comment>
<dbReference type="EMBL" id="VDLX02000006">
    <property type="protein sequence ID" value="KAB8194241.1"/>
    <property type="molecule type" value="Genomic_DNA"/>
</dbReference>
<proteinExistence type="predicted"/>
<keyword evidence="3" id="KW-0812">Transmembrane</keyword>
<dbReference type="OrthoDB" id="9814237at2"/>
<dbReference type="GO" id="GO:0005886">
    <property type="term" value="C:plasma membrane"/>
    <property type="evidence" value="ECO:0007669"/>
    <property type="project" value="UniProtKB-SubCell"/>
</dbReference>
<evidence type="ECO:0000256" key="4">
    <source>
        <dbReference type="ARBA" id="ARBA00022989"/>
    </source>
</evidence>
<dbReference type="Gene3D" id="1.20.1250.20">
    <property type="entry name" value="MFS general substrate transporter like domains"/>
    <property type="match status" value="1"/>
</dbReference>
<evidence type="ECO:0000313" key="7">
    <source>
        <dbReference type="EMBL" id="KAB8194241.1"/>
    </source>
</evidence>
<dbReference type="RefSeq" id="WP_139631855.1">
    <property type="nucleotide sequence ID" value="NZ_VDLX02000006.1"/>
</dbReference>
<evidence type="ECO:0000256" key="5">
    <source>
        <dbReference type="ARBA" id="ARBA00023136"/>
    </source>
</evidence>
<dbReference type="PROSITE" id="PS50850">
    <property type="entry name" value="MFS"/>
    <property type="match status" value="1"/>
</dbReference>
<keyword evidence="8" id="KW-1185">Reference proteome</keyword>
<keyword evidence="4" id="KW-1133">Transmembrane helix</keyword>
<gene>
    <name evidence="7" type="ORF">FH608_018915</name>
</gene>
<dbReference type="InterPro" id="IPR011701">
    <property type="entry name" value="MFS"/>
</dbReference>
<organism evidence="7 8">
    <name type="scientific">Nonomuraea phyllanthi</name>
    <dbReference type="NCBI Taxonomy" id="2219224"/>
    <lineage>
        <taxon>Bacteria</taxon>
        <taxon>Bacillati</taxon>
        <taxon>Actinomycetota</taxon>
        <taxon>Actinomycetes</taxon>
        <taxon>Streptosporangiales</taxon>
        <taxon>Streptosporangiaceae</taxon>
        <taxon>Nonomuraea</taxon>
    </lineage>
</organism>
<evidence type="ECO:0000259" key="6">
    <source>
        <dbReference type="PROSITE" id="PS50850"/>
    </source>
</evidence>
<keyword evidence="5" id="KW-0472">Membrane</keyword>
<dbReference type="PANTHER" id="PTHR43124">
    <property type="entry name" value="PURINE EFFLUX PUMP PBUE"/>
    <property type="match status" value="1"/>
</dbReference>
<accession>A0A5C4WIF1</accession>
<keyword evidence="2" id="KW-1003">Cell membrane</keyword>
<protein>
    <submittedName>
        <fullName evidence="7">MFS transporter</fullName>
    </submittedName>
</protein>
<dbReference type="GO" id="GO:0022857">
    <property type="term" value="F:transmembrane transporter activity"/>
    <property type="evidence" value="ECO:0007669"/>
    <property type="project" value="InterPro"/>
</dbReference>
<dbReference type="InterPro" id="IPR020846">
    <property type="entry name" value="MFS_dom"/>
</dbReference>
<feature type="domain" description="Major facilitator superfamily (MFS) profile" evidence="6">
    <location>
        <begin position="1"/>
        <end position="149"/>
    </location>
</feature>
<dbReference type="InterPro" id="IPR050189">
    <property type="entry name" value="MFS_Efflux_Transporters"/>
</dbReference>
<sequence>MSDQLGISVGTAGLTVTVPGVIAAFASICLPLAVGRLDRRVLLAALLAVMAIGSVVSALAPAFTILIVSRVLAGITVGGFWAIAGSIAVRLVPGPSVPRAQLGNPALVPGVAATALLMAPSPSRAAGSPSRLRPGSAGLGGWSFPVTSG</sequence>